<keyword evidence="6 9" id="KW-1133">Transmembrane helix</keyword>
<dbReference type="OrthoDB" id="9784366at2"/>
<feature type="transmembrane region" description="Helical" evidence="9">
    <location>
        <begin position="291"/>
        <end position="314"/>
    </location>
</feature>
<comment type="similarity">
    <text evidence="2">Belongs to the autoinducer-2 exporter (AI-2E) (TC 2.A.86) family.</text>
</comment>
<gene>
    <name evidence="10" type="ORF">FRX94_04955</name>
</gene>
<evidence type="ECO:0000313" key="10">
    <source>
        <dbReference type="EMBL" id="TWT26582.1"/>
    </source>
</evidence>
<feature type="transmembrane region" description="Helical" evidence="9">
    <location>
        <begin position="57"/>
        <end position="76"/>
    </location>
</feature>
<dbReference type="PANTHER" id="PTHR21716:SF53">
    <property type="entry name" value="PERMEASE PERM-RELATED"/>
    <property type="match status" value="1"/>
</dbReference>
<dbReference type="InterPro" id="IPR002549">
    <property type="entry name" value="AI-2E-like"/>
</dbReference>
<dbReference type="PANTHER" id="PTHR21716">
    <property type="entry name" value="TRANSMEMBRANE PROTEIN"/>
    <property type="match status" value="1"/>
</dbReference>
<dbReference type="GO" id="GO:0055085">
    <property type="term" value="P:transmembrane transport"/>
    <property type="evidence" value="ECO:0007669"/>
    <property type="project" value="TreeGrafter"/>
</dbReference>
<keyword evidence="5 9" id="KW-0812">Transmembrane</keyword>
<proteinExistence type="inferred from homology"/>
<evidence type="ECO:0000256" key="3">
    <source>
        <dbReference type="ARBA" id="ARBA00022448"/>
    </source>
</evidence>
<feature type="transmembrane region" description="Helical" evidence="9">
    <location>
        <begin position="321"/>
        <end position="342"/>
    </location>
</feature>
<name>A0A5C5ULN1_9CORY</name>
<dbReference type="Pfam" id="PF01594">
    <property type="entry name" value="AI-2E_transport"/>
    <property type="match status" value="1"/>
</dbReference>
<evidence type="ECO:0000256" key="2">
    <source>
        <dbReference type="ARBA" id="ARBA00009773"/>
    </source>
</evidence>
<sequence length="459" mass="48593">MAKLWSMSTNTDPTEALVNVVEGTPAAPQADAGTSSTSSGQAPKVDRAIILGQDGRWVAAWALRFIILAVAAYIAWLGLAQVWQGLLPIMLSILLCTVLWPPTKWLRDRGMKPGAASAITLVSVFAVMSGLVAAMAPSVSSQSKDLFDQAVSGVRFIQNWVKGPPLNVDAEQLNNVVNEIVSRVQAQASNIATGVFEGVSTASSIAVTLGVVLVLTFFFLKDGDQFIPWLRRNTGETAGWHLTEVLSRTWNTLAGFIRAQAIVSLIDAVFIGIGLLLLGVPLALVLATLTFFAGFIPIVGAVSAGAISVLVALVSNGPTTAILVLILILVVQQVEGNILSPILQSKAMNLHPVIVLLAVLVGGGLFGIIGAFLSVPVAATLAVWLRYHAEMVSLRTGETTVDEIEIQTRGATSKLTAHETIGKIRERFHTLVNRRQATVAEADANTESKPDSKPEGATD</sequence>
<evidence type="ECO:0000256" key="4">
    <source>
        <dbReference type="ARBA" id="ARBA00022475"/>
    </source>
</evidence>
<feature type="compositionally biased region" description="Basic and acidic residues" evidence="8">
    <location>
        <begin position="446"/>
        <end position="459"/>
    </location>
</feature>
<dbReference type="EMBL" id="VOHM01000008">
    <property type="protein sequence ID" value="TWT26582.1"/>
    <property type="molecule type" value="Genomic_DNA"/>
</dbReference>
<keyword evidence="11" id="KW-1185">Reference proteome</keyword>
<feature type="transmembrane region" description="Helical" evidence="9">
    <location>
        <begin position="354"/>
        <end position="385"/>
    </location>
</feature>
<feature type="transmembrane region" description="Helical" evidence="9">
    <location>
        <begin position="261"/>
        <end position="285"/>
    </location>
</feature>
<accession>A0A5C5ULN1</accession>
<evidence type="ECO:0000313" key="11">
    <source>
        <dbReference type="Proteomes" id="UP000320791"/>
    </source>
</evidence>
<organism evidence="10 11">
    <name type="scientific">Corynebacterium canis</name>
    <dbReference type="NCBI Taxonomy" id="679663"/>
    <lineage>
        <taxon>Bacteria</taxon>
        <taxon>Bacillati</taxon>
        <taxon>Actinomycetota</taxon>
        <taxon>Actinomycetes</taxon>
        <taxon>Mycobacteriales</taxon>
        <taxon>Corynebacteriaceae</taxon>
        <taxon>Corynebacterium</taxon>
    </lineage>
</organism>
<dbReference type="GO" id="GO:0005886">
    <property type="term" value="C:plasma membrane"/>
    <property type="evidence" value="ECO:0007669"/>
    <property type="project" value="UniProtKB-SubCell"/>
</dbReference>
<protein>
    <submittedName>
        <fullName evidence="10">AI-2E family transporter</fullName>
    </submittedName>
</protein>
<reference evidence="10 11" key="1">
    <citation type="submission" date="2019-08" db="EMBL/GenBank/DDBJ databases">
        <authorList>
            <person name="Lei W."/>
        </authorList>
    </citation>
    <scope>NUCLEOTIDE SEQUENCE [LARGE SCALE GENOMIC DNA]</scope>
    <source>
        <strain evidence="10 11">CCUG 58627</strain>
    </source>
</reference>
<dbReference type="Proteomes" id="UP000320791">
    <property type="component" value="Unassembled WGS sequence"/>
</dbReference>
<evidence type="ECO:0000256" key="5">
    <source>
        <dbReference type="ARBA" id="ARBA00022692"/>
    </source>
</evidence>
<dbReference type="AlphaFoldDB" id="A0A5C5ULN1"/>
<comment type="caution">
    <text evidence="10">The sequence shown here is derived from an EMBL/GenBank/DDBJ whole genome shotgun (WGS) entry which is preliminary data.</text>
</comment>
<evidence type="ECO:0000256" key="9">
    <source>
        <dbReference type="SAM" id="Phobius"/>
    </source>
</evidence>
<evidence type="ECO:0000256" key="6">
    <source>
        <dbReference type="ARBA" id="ARBA00022989"/>
    </source>
</evidence>
<evidence type="ECO:0000256" key="8">
    <source>
        <dbReference type="SAM" id="MobiDB-lite"/>
    </source>
</evidence>
<evidence type="ECO:0000256" key="1">
    <source>
        <dbReference type="ARBA" id="ARBA00004651"/>
    </source>
</evidence>
<feature type="transmembrane region" description="Helical" evidence="9">
    <location>
        <begin position="199"/>
        <end position="220"/>
    </location>
</feature>
<keyword evidence="3" id="KW-0813">Transport</keyword>
<comment type="subcellular location">
    <subcellularLocation>
        <location evidence="1">Cell membrane</location>
        <topology evidence="1">Multi-pass membrane protein</topology>
    </subcellularLocation>
</comment>
<feature type="region of interest" description="Disordered" evidence="8">
    <location>
        <begin position="439"/>
        <end position="459"/>
    </location>
</feature>
<keyword evidence="4" id="KW-1003">Cell membrane</keyword>
<feature type="transmembrane region" description="Helical" evidence="9">
    <location>
        <begin position="114"/>
        <end position="136"/>
    </location>
</feature>
<feature type="transmembrane region" description="Helical" evidence="9">
    <location>
        <begin position="82"/>
        <end position="102"/>
    </location>
</feature>
<evidence type="ECO:0000256" key="7">
    <source>
        <dbReference type="ARBA" id="ARBA00023136"/>
    </source>
</evidence>
<keyword evidence="7 9" id="KW-0472">Membrane</keyword>